<dbReference type="EMBL" id="JBHUJC010000003">
    <property type="protein sequence ID" value="MFD2275133.1"/>
    <property type="molecule type" value="Genomic_DNA"/>
</dbReference>
<evidence type="ECO:0000256" key="1">
    <source>
        <dbReference type="SAM" id="MobiDB-lite"/>
    </source>
</evidence>
<feature type="compositionally biased region" description="Low complexity" evidence="1">
    <location>
        <begin position="71"/>
        <end position="89"/>
    </location>
</feature>
<accession>A0ABW5E1K6</accession>
<proteinExistence type="predicted"/>
<evidence type="ECO:0000313" key="2">
    <source>
        <dbReference type="EMBL" id="MFD2275133.1"/>
    </source>
</evidence>
<evidence type="ECO:0000313" key="3">
    <source>
        <dbReference type="Proteomes" id="UP001597297"/>
    </source>
</evidence>
<protein>
    <recommendedName>
        <fullName evidence="4">FtsK gamma domain-containing protein</fullName>
    </recommendedName>
</protein>
<organism evidence="2 3">
    <name type="scientific">Rubritalea spongiae</name>
    <dbReference type="NCBI Taxonomy" id="430797"/>
    <lineage>
        <taxon>Bacteria</taxon>
        <taxon>Pseudomonadati</taxon>
        <taxon>Verrucomicrobiota</taxon>
        <taxon>Verrucomicrobiia</taxon>
        <taxon>Verrucomicrobiales</taxon>
        <taxon>Rubritaleaceae</taxon>
        <taxon>Rubritalea</taxon>
    </lineage>
</organism>
<feature type="region of interest" description="Disordered" evidence="1">
    <location>
        <begin position="55"/>
        <end position="101"/>
    </location>
</feature>
<reference evidence="3" key="1">
    <citation type="journal article" date="2019" name="Int. J. Syst. Evol. Microbiol.">
        <title>The Global Catalogue of Microorganisms (GCM) 10K type strain sequencing project: providing services to taxonomists for standard genome sequencing and annotation.</title>
        <authorList>
            <consortium name="The Broad Institute Genomics Platform"/>
            <consortium name="The Broad Institute Genome Sequencing Center for Infectious Disease"/>
            <person name="Wu L."/>
            <person name="Ma J."/>
        </authorList>
    </citation>
    <scope>NUCLEOTIDE SEQUENCE [LARGE SCALE GENOMIC DNA]</scope>
    <source>
        <strain evidence="3">JCM 16545</strain>
    </source>
</reference>
<gene>
    <name evidence="2" type="ORF">ACFSQZ_01510</name>
</gene>
<dbReference type="Proteomes" id="UP001597297">
    <property type="component" value="Unassembled WGS sequence"/>
</dbReference>
<sequence length="169" mass="18631">MAITLKSDYRKTLGLPGYSSHSFSAAIEVELSSADDIPAEIHRLYQTLQQNVDTQIQDPGFVPPGDYGMEPAAPTVSSTPPPQRQTQPRATNYQQSAPKPQAWKCSEKQRKLIDKLITESKFTLSAVESVAQHRFNKAPGALNKLEASGLIDLMINQPDIFTFESGLRS</sequence>
<name>A0ABW5E1K6_9BACT</name>
<evidence type="ECO:0008006" key="4">
    <source>
        <dbReference type="Google" id="ProtNLM"/>
    </source>
</evidence>
<keyword evidence="3" id="KW-1185">Reference proteome</keyword>
<comment type="caution">
    <text evidence="2">The sequence shown here is derived from an EMBL/GenBank/DDBJ whole genome shotgun (WGS) entry which is preliminary data.</text>
</comment>
<dbReference type="RefSeq" id="WP_377094878.1">
    <property type="nucleotide sequence ID" value="NZ_JBHSJM010000001.1"/>
</dbReference>